<reference evidence="3" key="1">
    <citation type="submission" date="2020-10" db="EMBL/GenBank/DDBJ databases">
        <title>Genome Sequence of Monilinia vaccinii-corymbosi Sheds Light on Mummy Berry Disease Infection of Blueberry and Mating Type.</title>
        <authorList>
            <person name="Yow A.G."/>
            <person name="Zhang Y."/>
            <person name="Bansal K."/>
            <person name="Eacker S.M."/>
            <person name="Sullivan S."/>
            <person name="Liachko I."/>
            <person name="Cubeta M.A."/>
            <person name="Rollins J.A."/>
            <person name="Ashrafi H."/>
        </authorList>
    </citation>
    <scope>NUCLEOTIDE SEQUENCE</scope>
    <source>
        <strain evidence="3">RL-1</strain>
    </source>
</reference>
<dbReference type="EMBL" id="CP063405">
    <property type="protein sequence ID" value="QSZ29073.1"/>
    <property type="molecule type" value="Genomic_DNA"/>
</dbReference>
<keyword evidence="2" id="KW-0472">Membrane</keyword>
<feature type="compositionally biased region" description="Low complexity" evidence="1">
    <location>
        <begin position="363"/>
        <end position="376"/>
    </location>
</feature>
<dbReference type="PANTHER" id="PTHR36205:SF1">
    <property type="entry name" value="MAJOR FACILITATOR SUPERFAMILY TRANSPORTER"/>
    <property type="match status" value="1"/>
</dbReference>
<evidence type="ECO:0000256" key="1">
    <source>
        <dbReference type="SAM" id="MobiDB-lite"/>
    </source>
</evidence>
<evidence type="ECO:0000313" key="4">
    <source>
        <dbReference type="Proteomes" id="UP000672032"/>
    </source>
</evidence>
<accession>A0A8A3NUE1</accession>
<keyword evidence="2" id="KW-1133">Transmembrane helix</keyword>
<name>A0A8A3NUE1_9HELO</name>
<keyword evidence="4" id="KW-1185">Reference proteome</keyword>
<organism evidence="3 4">
    <name type="scientific">Monilinia vaccinii-corymbosi</name>
    <dbReference type="NCBI Taxonomy" id="61207"/>
    <lineage>
        <taxon>Eukaryota</taxon>
        <taxon>Fungi</taxon>
        <taxon>Dikarya</taxon>
        <taxon>Ascomycota</taxon>
        <taxon>Pezizomycotina</taxon>
        <taxon>Leotiomycetes</taxon>
        <taxon>Helotiales</taxon>
        <taxon>Sclerotiniaceae</taxon>
        <taxon>Monilinia</taxon>
    </lineage>
</organism>
<feature type="compositionally biased region" description="Low complexity" evidence="1">
    <location>
        <begin position="50"/>
        <end position="67"/>
    </location>
</feature>
<dbReference type="Proteomes" id="UP000672032">
    <property type="component" value="Chromosome 1"/>
</dbReference>
<proteinExistence type="predicted"/>
<protein>
    <submittedName>
        <fullName evidence="3">Uncharacterized protein</fullName>
    </submittedName>
</protein>
<feature type="region of interest" description="Disordered" evidence="1">
    <location>
        <begin position="350"/>
        <end position="376"/>
    </location>
</feature>
<feature type="compositionally biased region" description="Basic and acidic residues" evidence="1">
    <location>
        <begin position="27"/>
        <end position="42"/>
    </location>
</feature>
<dbReference type="AlphaFoldDB" id="A0A8A3NUE1"/>
<feature type="region of interest" description="Disordered" evidence="1">
    <location>
        <begin position="1"/>
        <end position="86"/>
    </location>
</feature>
<feature type="region of interest" description="Disordered" evidence="1">
    <location>
        <begin position="585"/>
        <end position="624"/>
    </location>
</feature>
<keyword evidence="2" id="KW-0812">Transmembrane</keyword>
<dbReference type="Pfam" id="PF11885">
    <property type="entry name" value="DUF3405"/>
    <property type="match status" value="1"/>
</dbReference>
<dbReference type="InterPro" id="IPR021822">
    <property type="entry name" value="DUF3405"/>
</dbReference>
<feature type="transmembrane region" description="Helical" evidence="2">
    <location>
        <begin position="95"/>
        <end position="115"/>
    </location>
</feature>
<dbReference type="OrthoDB" id="3353407at2759"/>
<dbReference type="PANTHER" id="PTHR36205">
    <property type="entry name" value="CHROMOSOME 19, WHOLE GENOME SHOTGUN SEQUENCE"/>
    <property type="match status" value="1"/>
</dbReference>
<gene>
    <name evidence="3" type="ORF">DSL72_003583</name>
</gene>
<sequence length="857" mass="97392">MAGFNSLNPLKATKRHTHYSGVPAQEEPSRDYDSEKYGKHEDTDEEDTDYSSYPSSPSSSRDTSNSYHSNAPILRKRANTATSQRPVPRRIPARVMRYLCLAMISTIVIFMLSLVRMSHISTQRVQDGHKSVPPPPPLWESFPFLSRYYGGIRTLVPISQNKPEYPREADELPLQNKTSIDEIATPSRSLPASKPFQAYTDITSGVFNDDYAPVQECFLDRENTVRAPRLQYYEGRPSGFPDNIMGSYEVLGLPEDICFERYGRLGPYGYGYGLRYGGTGTGQHGEMEGSDAVWADNSNAEKMHSGQVDYRKIDWADAQRRCHHANAARFQPLHPVIKKPTTFSAITEQKDSGLQTRDGPVETVSDNTSSTADTTSKVVATPPKKYLPRTAFVVRVWDEYEWREEDIMALRALISELSIGSGGQYDVHLLVQVKDPAVHPVFSDEETYQKHLKDCLPEEFVGIATFWSETQMLMLYQGLFDTFIRDLPVHGSYRGLQMAMQWFAHSHQEYDFFWEWEVDIRYTGHWYNFLSKIDSWTKEQPRKGLWERNSRFYVPVVHGTWEDFKQMVRVQTEIGTESSNNIWLGVGGQKGQAAGPVRRGEKPIWGPERPSNSDDWFETENDPVPPTSYDKDKYTWGVGEDADLIVFNPLFDPDGTTWILAEDVTGYNLTGGLPPRRATIIAASRMSRKLLNTMHRETTFMKHHAFTEMWAATTALHHGYKAVSVPHPLFVDREWPTEYLASVMNGGRNGATGGARTSVFGEREHNLRGMSWFYNTGFAPNLWRRWLGFKVDNEGGEEFETTVNEGRKGQHVNDMRGGEGRMCLPPMLLHPVKGVELPVEGLPRLNEEELPESDPTA</sequence>
<evidence type="ECO:0000256" key="2">
    <source>
        <dbReference type="SAM" id="Phobius"/>
    </source>
</evidence>
<evidence type="ECO:0000313" key="3">
    <source>
        <dbReference type="EMBL" id="QSZ29073.1"/>
    </source>
</evidence>